<dbReference type="EMBL" id="MU275865">
    <property type="protein sequence ID" value="KAI0050136.1"/>
    <property type="molecule type" value="Genomic_DNA"/>
</dbReference>
<organism evidence="1 2">
    <name type="scientific">Auriscalpium vulgare</name>
    <dbReference type="NCBI Taxonomy" id="40419"/>
    <lineage>
        <taxon>Eukaryota</taxon>
        <taxon>Fungi</taxon>
        <taxon>Dikarya</taxon>
        <taxon>Basidiomycota</taxon>
        <taxon>Agaricomycotina</taxon>
        <taxon>Agaricomycetes</taxon>
        <taxon>Russulales</taxon>
        <taxon>Auriscalpiaceae</taxon>
        <taxon>Auriscalpium</taxon>
    </lineage>
</organism>
<proteinExistence type="predicted"/>
<protein>
    <submittedName>
        <fullName evidence="1">Uncharacterized protein</fullName>
    </submittedName>
</protein>
<dbReference type="Proteomes" id="UP000814033">
    <property type="component" value="Unassembled WGS sequence"/>
</dbReference>
<reference evidence="1" key="1">
    <citation type="submission" date="2021-02" db="EMBL/GenBank/DDBJ databases">
        <authorList>
            <consortium name="DOE Joint Genome Institute"/>
            <person name="Ahrendt S."/>
            <person name="Looney B.P."/>
            <person name="Miyauchi S."/>
            <person name="Morin E."/>
            <person name="Drula E."/>
            <person name="Courty P.E."/>
            <person name="Chicoki N."/>
            <person name="Fauchery L."/>
            <person name="Kohler A."/>
            <person name="Kuo A."/>
            <person name="Labutti K."/>
            <person name="Pangilinan J."/>
            <person name="Lipzen A."/>
            <person name="Riley R."/>
            <person name="Andreopoulos W."/>
            <person name="He G."/>
            <person name="Johnson J."/>
            <person name="Barry K.W."/>
            <person name="Grigoriev I.V."/>
            <person name="Nagy L."/>
            <person name="Hibbett D."/>
            <person name="Henrissat B."/>
            <person name="Matheny P.B."/>
            <person name="Labbe J."/>
            <person name="Martin F."/>
        </authorList>
    </citation>
    <scope>NUCLEOTIDE SEQUENCE</scope>
    <source>
        <strain evidence="1">FP105234-sp</strain>
    </source>
</reference>
<evidence type="ECO:0000313" key="2">
    <source>
        <dbReference type="Proteomes" id="UP000814033"/>
    </source>
</evidence>
<sequence>MSWVMSNVGEASRKRTEQVRVKGHFCRVAFACGRCMRGPHARCRASRKREAILRSGQSHRTGVQFIARTAVGRLAVSLWACSTLDVYAALGLRYSLRRIARRASTRFSCRMDA</sequence>
<gene>
    <name evidence="1" type="ORF">FA95DRAFT_686967</name>
</gene>
<keyword evidence="2" id="KW-1185">Reference proteome</keyword>
<reference evidence="1" key="2">
    <citation type="journal article" date="2022" name="New Phytol.">
        <title>Evolutionary transition to the ectomycorrhizal habit in the genomes of a hyperdiverse lineage of mushroom-forming fungi.</title>
        <authorList>
            <person name="Looney B."/>
            <person name="Miyauchi S."/>
            <person name="Morin E."/>
            <person name="Drula E."/>
            <person name="Courty P.E."/>
            <person name="Kohler A."/>
            <person name="Kuo A."/>
            <person name="LaButti K."/>
            <person name="Pangilinan J."/>
            <person name="Lipzen A."/>
            <person name="Riley R."/>
            <person name="Andreopoulos W."/>
            <person name="He G."/>
            <person name="Johnson J."/>
            <person name="Nolan M."/>
            <person name="Tritt A."/>
            <person name="Barry K.W."/>
            <person name="Grigoriev I.V."/>
            <person name="Nagy L.G."/>
            <person name="Hibbett D."/>
            <person name="Henrissat B."/>
            <person name="Matheny P.B."/>
            <person name="Labbe J."/>
            <person name="Martin F.M."/>
        </authorList>
    </citation>
    <scope>NUCLEOTIDE SEQUENCE</scope>
    <source>
        <strain evidence="1">FP105234-sp</strain>
    </source>
</reference>
<name>A0ACB8S234_9AGAM</name>
<comment type="caution">
    <text evidence="1">The sequence shown here is derived from an EMBL/GenBank/DDBJ whole genome shotgun (WGS) entry which is preliminary data.</text>
</comment>
<evidence type="ECO:0000313" key="1">
    <source>
        <dbReference type="EMBL" id="KAI0050136.1"/>
    </source>
</evidence>
<accession>A0ACB8S234</accession>